<dbReference type="Proteomes" id="UP001174677">
    <property type="component" value="Chromosome 5"/>
</dbReference>
<proteinExistence type="predicted"/>
<evidence type="ECO:0008006" key="3">
    <source>
        <dbReference type="Google" id="ProtNLM"/>
    </source>
</evidence>
<gene>
    <name evidence="1" type="ORF">P3X46_009005</name>
</gene>
<comment type="caution">
    <text evidence="1">The sequence shown here is derived from an EMBL/GenBank/DDBJ whole genome shotgun (WGS) entry which is preliminary data.</text>
</comment>
<protein>
    <recommendedName>
        <fullName evidence="3">Reverse transcriptase domain-containing protein</fullName>
    </recommendedName>
</protein>
<evidence type="ECO:0000313" key="1">
    <source>
        <dbReference type="EMBL" id="KAJ9180798.1"/>
    </source>
</evidence>
<reference evidence="1" key="1">
    <citation type="journal article" date="2023" name="Plant Biotechnol. J.">
        <title>Chromosome-level wild Hevea brasiliensis genome provides new tools for genomic-assisted breeding and valuable loci to elevate rubber yield.</title>
        <authorList>
            <person name="Cheng H."/>
            <person name="Song X."/>
            <person name="Hu Y."/>
            <person name="Wu T."/>
            <person name="Yang Q."/>
            <person name="An Z."/>
            <person name="Feng S."/>
            <person name="Deng Z."/>
            <person name="Wu W."/>
            <person name="Zeng X."/>
            <person name="Tu M."/>
            <person name="Wang X."/>
            <person name="Huang H."/>
        </authorList>
    </citation>
    <scope>NUCLEOTIDE SEQUENCE</scope>
    <source>
        <strain evidence="1">MT/VB/25A 57/8</strain>
    </source>
</reference>
<evidence type="ECO:0000313" key="2">
    <source>
        <dbReference type="Proteomes" id="UP001174677"/>
    </source>
</evidence>
<accession>A0ABQ9MLK6</accession>
<feature type="non-terminal residue" evidence="1">
    <location>
        <position position="1"/>
    </location>
</feature>
<name>A0ABQ9MLK6_HEVBR</name>
<dbReference type="EMBL" id="JARPOI010000005">
    <property type="protein sequence ID" value="KAJ9180798.1"/>
    <property type="molecule type" value="Genomic_DNA"/>
</dbReference>
<organism evidence="1 2">
    <name type="scientific">Hevea brasiliensis</name>
    <name type="common">Para rubber tree</name>
    <name type="synonym">Siphonia brasiliensis</name>
    <dbReference type="NCBI Taxonomy" id="3981"/>
    <lineage>
        <taxon>Eukaryota</taxon>
        <taxon>Viridiplantae</taxon>
        <taxon>Streptophyta</taxon>
        <taxon>Embryophyta</taxon>
        <taxon>Tracheophyta</taxon>
        <taxon>Spermatophyta</taxon>
        <taxon>Magnoliopsida</taxon>
        <taxon>eudicotyledons</taxon>
        <taxon>Gunneridae</taxon>
        <taxon>Pentapetalae</taxon>
        <taxon>rosids</taxon>
        <taxon>fabids</taxon>
        <taxon>Malpighiales</taxon>
        <taxon>Euphorbiaceae</taxon>
        <taxon>Crotonoideae</taxon>
        <taxon>Micrandreae</taxon>
        <taxon>Hevea</taxon>
    </lineage>
</organism>
<sequence>IDLLVSHTKLLPSVVQAPVLELKPLPEHLKYVYLGENEKLPVIILSNLTKIQEGILIRVLRVHKKVIGWTIADIKGISPSMCKHSILLEDEAKPTSWAQKF</sequence>
<keyword evidence="2" id="KW-1185">Reference proteome</keyword>